<dbReference type="EMBL" id="MCRI01000039">
    <property type="protein sequence ID" value="ODN65793.1"/>
    <property type="molecule type" value="Genomic_DNA"/>
</dbReference>
<name>A0A1E3GP10_9GAMM</name>
<dbReference type="STRING" id="291169.A9E74_02442"/>
<accession>A0A1E3GP10</accession>
<dbReference type="RefSeq" id="WP_069296827.1">
    <property type="nucleotide sequence ID" value="NZ_MCRI01000039.1"/>
</dbReference>
<gene>
    <name evidence="2" type="ORF">A9E74_02442</name>
</gene>
<evidence type="ECO:0000256" key="1">
    <source>
        <dbReference type="SAM" id="Phobius"/>
    </source>
</evidence>
<reference evidence="2 3" key="1">
    <citation type="submission" date="2016-07" db="EMBL/GenBank/DDBJ databases">
        <title>Draft Genome Sequence of Methylophaga muralis Bur 1.</title>
        <authorList>
            <person name="Vasilenko O.V."/>
            <person name="Doronina N.V."/>
            <person name="Shmareva M.N."/>
            <person name="Tarlachkov S.V."/>
            <person name="Mustakhimov I."/>
            <person name="Trotsenko Y.A."/>
        </authorList>
    </citation>
    <scope>NUCLEOTIDE SEQUENCE [LARGE SCALE GENOMIC DNA]</scope>
    <source>
        <strain evidence="2 3">Bur 1</strain>
    </source>
</reference>
<dbReference type="Pfam" id="PF09842">
    <property type="entry name" value="DUF2069"/>
    <property type="match status" value="1"/>
</dbReference>
<proteinExistence type="predicted"/>
<evidence type="ECO:0000313" key="3">
    <source>
        <dbReference type="Proteomes" id="UP000094379"/>
    </source>
</evidence>
<feature type="transmembrane region" description="Helical" evidence="1">
    <location>
        <begin position="88"/>
        <end position="109"/>
    </location>
</feature>
<comment type="caution">
    <text evidence="2">The sequence shown here is derived from an EMBL/GenBank/DDBJ whole genome shotgun (WGS) entry which is preliminary data.</text>
</comment>
<dbReference type="InterPro" id="IPR018643">
    <property type="entry name" value="DUF2069_membrane"/>
</dbReference>
<organism evidence="2 3">
    <name type="scientific">Methylophaga muralis</name>
    <dbReference type="NCBI Taxonomy" id="291169"/>
    <lineage>
        <taxon>Bacteria</taxon>
        <taxon>Pseudomonadati</taxon>
        <taxon>Pseudomonadota</taxon>
        <taxon>Gammaproteobacteria</taxon>
        <taxon>Thiotrichales</taxon>
        <taxon>Piscirickettsiaceae</taxon>
        <taxon>Methylophaga</taxon>
    </lineage>
</organism>
<keyword evidence="1" id="KW-0812">Transmembrane</keyword>
<keyword evidence="1" id="KW-0472">Membrane</keyword>
<feature type="transmembrane region" description="Helical" evidence="1">
    <location>
        <begin position="7"/>
        <end position="28"/>
    </location>
</feature>
<keyword evidence="1" id="KW-1133">Transmembrane helix</keyword>
<feature type="transmembrane region" description="Helical" evidence="1">
    <location>
        <begin position="64"/>
        <end position="82"/>
    </location>
</feature>
<evidence type="ECO:0000313" key="2">
    <source>
        <dbReference type="EMBL" id="ODN65793.1"/>
    </source>
</evidence>
<dbReference type="AlphaFoldDB" id="A0A1E3GP10"/>
<feature type="transmembrane region" description="Helical" evidence="1">
    <location>
        <begin position="34"/>
        <end position="52"/>
    </location>
</feature>
<evidence type="ECO:0008006" key="4">
    <source>
        <dbReference type="Google" id="ProtNLM"/>
    </source>
</evidence>
<keyword evidence="3" id="KW-1185">Reference proteome</keyword>
<protein>
    <recommendedName>
        <fullName evidence="4">DUF2069 domain-containing protein</fullName>
    </recommendedName>
</protein>
<dbReference type="PATRIC" id="fig|291169.3.peg.2461"/>
<dbReference type="Proteomes" id="UP000094379">
    <property type="component" value="Unassembled WGS sequence"/>
</dbReference>
<sequence length="121" mass="13999">MNLVRNLRMISLISFFGLMVTLLIWILIAEHSENFPVAAWLIIGVMPLLFPMRGILYGKTYTHAWASFLMLFYIAHGIGELYSRDAVIWYPLFEVIFSSSFFIAANLYIRAFAKLRKNAQT</sequence>